<dbReference type="GO" id="GO:0008270">
    <property type="term" value="F:zinc ion binding"/>
    <property type="evidence" value="ECO:0007669"/>
    <property type="project" value="UniProtKB-KW"/>
</dbReference>
<keyword evidence="9" id="KW-1185">Reference proteome</keyword>
<protein>
    <recommendedName>
        <fullName evidence="7">PHD-type domain-containing protein</fullName>
    </recommendedName>
</protein>
<dbReference type="SUPFAM" id="SSF57903">
    <property type="entry name" value="FYVE/PHD zinc finger"/>
    <property type="match status" value="1"/>
</dbReference>
<keyword evidence="2 4" id="KW-0863">Zinc-finger</keyword>
<comment type="caution">
    <text evidence="8">The sequence shown here is derived from an EMBL/GenBank/DDBJ whole genome shotgun (WGS) entry which is preliminary data.</text>
</comment>
<dbReference type="InterPro" id="IPR019786">
    <property type="entry name" value="Zinc_finger_PHD-type_CS"/>
</dbReference>
<dbReference type="Proteomes" id="UP001153954">
    <property type="component" value="Unassembled WGS sequence"/>
</dbReference>
<keyword evidence="3" id="KW-0862">Zinc</keyword>
<dbReference type="InterPro" id="IPR013083">
    <property type="entry name" value="Znf_RING/FYVE/PHD"/>
</dbReference>
<evidence type="ECO:0000259" key="7">
    <source>
        <dbReference type="PROSITE" id="PS50016"/>
    </source>
</evidence>
<dbReference type="Gene3D" id="3.30.40.10">
    <property type="entry name" value="Zinc/RING finger domain, C3HC4 (zinc finger)"/>
    <property type="match status" value="1"/>
</dbReference>
<keyword evidence="1" id="KW-0479">Metal-binding</keyword>
<dbReference type="CDD" id="cd15489">
    <property type="entry name" value="PHD_SF"/>
    <property type="match status" value="1"/>
</dbReference>
<evidence type="ECO:0000256" key="3">
    <source>
        <dbReference type="ARBA" id="ARBA00022833"/>
    </source>
</evidence>
<proteinExistence type="predicted"/>
<dbReference type="InterPro" id="IPR019787">
    <property type="entry name" value="Znf_PHD-finger"/>
</dbReference>
<feature type="coiled-coil region" evidence="5">
    <location>
        <begin position="122"/>
        <end position="149"/>
    </location>
</feature>
<sequence>MNCSGCRNTIAGKEDSLRCTLKSCNQVYHMFCSGVMNMTNDVKKSWICPECRCAAKIGGDNSLTPVGLSKMIRDPNVTFRKKPIKEVQSSCGEPDELTVEIRNLRSEIYILRDQLVNAVTLISSYEAKLENYAAQVVALSTKLEDYQIKAPQTLSSAHSPSIASNKQERQHGTQKSDHKNKARLEKSPNDLLDVVNITTEGRNDSRTEYPYLEMNNCGQKLGRERAVGLPQCAAQPDRQ</sequence>
<dbReference type="InterPro" id="IPR011011">
    <property type="entry name" value="Znf_FYVE_PHD"/>
</dbReference>
<gene>
    <name evidence="8" type="ORF">EEDITHA_LOCUS12145</name>
</gene>
<name>A0AAU9UGK8_EUPED</name>
<organism evidence="8 9">
    <name type="scientific">Euphydryas editha</name>
    <name type="common">Edith's checkerspot</name>
    <dbReference type="NCBI Taxonomy" id="104508"/>
    <lineage>
        <taxon>Eukaryota</taxon>
        <taxon>Metazoa</taxon>
        <taxon>Ecdysozoa</taxon>
        <taxon>Arthropoda</taxon>
        <taxon>Hexapoda</taxon>
        <taxon>Insecta</taxon>
        <taxon>Pterygota</taxon>
        <taxon>Neoptera</taxon>
        <taxon>Endopterygota</taxon>
        <taxon>Lepidoptera</taxon>
        <taxon>Glossata</taxon>
        <taxon>Ditrysia</taxon>
        <taxon>Papilionoidea</taxon>
        <taxon>Nymphalidae</taxon>
        <taxon>Nymphalinae</taxon>
        <taxon>Euphydryas</taxon>
    </lineage>
</organism>
<evidence type="ECO:0000256" key="2">
    <source>
        <dbReference type="ARBA" id="ARBA00022771"/>
    </source>
</evidence>
<evidence type="ECO:0000313" key="9">
    <source>
        <dbReference type="Proteomes" id="UP001153954"/>
    </source>
</evidence>
<dbReference type="InterPro" id="IPR001965">
    <property type="entry name" value="Znf_PHD"/>
</dbReference>
<evidence type="ECO:0000256" key="1">
    <source>
        <dbReference type="ARBA" id="ARBA00022723"/>
    </source>
</evidence>
<evidence type="ECO:0000256" key="5">
    <source>
        <dbReference type="SAM" id="Coils"/>
    </source>
</evidence>
<feature type="compositionally biased region" description="Polar residues" evidence="6">
    <location>
        <begin position="152"/>
        <end position="165"/>
    </location>
</feature>
<evidence type="ECO:0000256" key="4">
    <source>
        <dbReference type="PROSITE-ProRule" id="PRU00146"/>
    </source>
</evidence>
<evidence type="ECO:0000313" key="8">
    <source>
        <dbReference type="EMBL" id="CAH2096855.1"/>
    </source>
</evidence>
<feature type="domain" description="PHD-type" evidence="7">
    <location>
        <begin position="1"/>
        <end position="54"/>
    </location>
</feature>
<keyword evidence="5" id="KW-0175">Coiled coil</keyword>
<dbReference type="EMBL" id="CAKOGL010000017">
    <property type="protein sequence ID" value="CAH2096855.1"/>
    <property type="molecule type" value="Genomic_DNA"/>
</dbReference>
<dbReference type="PROSITE" id="PS01359">
    <property type="entry name" value="ZF_PHD_1"/>
    <property type="match status" value="1"/>
</dbReference>
<dbReference type="SMART" id="SM00249">
    <property type="entry name" value="PHD"/>
    <property type="match status" value="1"/>
</dbReference>
<evidence type="ECO:0000256" key="6">
    <source>
        <dbReference type="SAM" id="MobiDB-lite"/>
    </source>
</evidence>
<dbReference type="PROSITE" id="PS50016">
    <property type="entry name" value="ZF_PHD_2"/>
    <property type="match status" value="1"/>
</dbReference>
<dbReference type="AlphaFoldDB" id="A0AAU9UGK8"/>
<feature type="compositionally biased region" description="Basic and acidic residues" evidence="6">
    <location>
        <begin position="166"/>
        <end position="188"/>
    </location>
</feature>
<feature type="region of interest" description="Disordered" evidence="6">
    <location>
        <begin position="152"/>
        <end position="196"/>
    </location>
</feature>
<accession>A0AAU9UGK8</accession>
<reference evidence="8" key="1">
    <citation type="submission" date="2022-03" db="EMBL/GenBank/DDBJ databases">
        <authorList>
            <person name="Tunstrom K."/>
        </authorList>
    </citation>
    <scope>NUCLEOTIDE SEQUENCE</scope>
</reference>